<dbReference type="Gene3D" id="1.10.3080.10">
    <property type="entry name" value="Clc chloride channel"/>
    <property type="match status" value="1"/>
</dbReference>
<feature type="transmembrane region" description="Helical" evidence="9">
    <location>
        <begin position="256"/>
        <end position="276"/>
    </location>
</feature>
<evidence type="ECO:0000313" key="13">
    <source>
        <dbReference type="Proteomes" id="UP000077248"/>
    </source>
</evidence>
<sequence length="805" mass="87663">MASDQENGHERTPLLHQSRLSQLQHAQDEEASSVIASTVTKEEQQLAGSTVGERLPYNDYTTIDWLHDLVKDSYRFRHIQSRRGIRYKALALFDACSGWIAVIIIGTLTACVAFLVDIAVATVSDWKVGYCSGHAFRNREACCSQRKARALFRTSNVEECENWHEWTDDYASGFAIYVAMALVFGIISSGATMLTKTALPSASDTPGSTTKSNGHDNDIPVTPTTAPSGKVMYMASGSGIPEIKTILSGFSIPSFLSLRVLIVKAFGAIFAVSTGMCLGKEGPFVHISTCVGYLVGRLIPKYRDNGRKMRELLSAACSSGLSVAFGAPIGGVLFSYEEISTYFPRKVLWRAFLCSLTAAMVLKELNPTGTGKLVLFESNFGTEYQAIHYLVFVLLGVAGGVFGGLFCKFNFLWSKWFRSFGLIKRYPVLEVALVVFATALLQYPNPLTREPGDVIIKNLLVDCGDDTSRASWVCRNESTDIVGDGKTNWKFVAWLTYGTLAKLVLTTITFGIKVPSGVIIPALDAGAFFGRLVGQTIGSISPGIFAMVGAAAFLAGVSRMTISLAVIMFELTGQLSYTVPSMLAILVAKWTADAISTEGVYDLAQTLLSHPFLDPDVALSIVRQHKACVEALIPPQRTMSDITVLVPASNKVALDLLKEKLHALRERGLMDAGLVLVQRNSGGEGVEVLQGYISQSELEFGLTKLVPSALVSTQEDVQVRLLGQEIDDPTSPTSLEMDLTPFVDRTPLTICAKAPLEYAVEMFAKLGLRYLMVTEEGTGRLVGVVIKKRLVGYLEHLREHGEKDK</sequence>
<keyword evidence="5 9" id="KW-0406">Ion transport</keyword>
<evidence type="ECO:0000256" key="1">
    <source>
        <dbReference type="ARBA" id="ARBA00004141"/>
    </source>
</evidence>
<dbReference type="Pfam" id="PF00654">
    <property type="entry name" value="Voltage_CLC"/>
    <property type="match status" value="1"/>
</dbReference>
<dbReference type="GO" id="GO:0005886">
    <property type="term" value="C:plasma membrane"/>
    <property type="evidence" value="ECO:0007669"/>
    <property type="project" value="TreeGrafter"/>
</dbReference>
<dbReference type="InterPro" id="IPR046342">
    <property type="entry name" value="CBS_dom_sf"/>
</dbReference>
<feature type="transmembrane region" description="Helical" evidence="9">
    <location>
        <begin position="282"/>
        <end position="300"/>
    </location>
</feature>
<dbReference type="KEGG" id="aalt:CC77DRAFT_1007653"/>
<keyword evidence="8" id="KW-0129">CBS domain</keyword>
<keyword evidence="4 9" id="KW-1133">Transmembrane helix</keyword>
<protein>
    <recommendedName>
        <fullName evidence="9">Chloride channel protein</fullName>
    </recommendedName>
</protein>
<dbReference type="PRINTS" id="PR00762">
    <property type="entry name" value="CLCHANNEL"/>
</dbReference>
<dbReference type="EMBL" id="KV441475">
    <property type="protein sequence ID" value="OAG22195.1"/>
    <property type="molecule type" value="Genomic_DNA"/>
</dbReference>
<dbReference type="GO" id="GO:0005247">
    <property type="term" value="F:voltage-gated chloride channel activity"/>
    <property type="evidence" value="ECO:0007669"/>
    <property type="project" value="TreeGrafter"/>
</dbReference>
<keyword evidence="13" id="KW-1185">Reference proteome</keyword>
<feature type="transmembrane region" description="Helical" evidence="9">
    <location>
        <begin position="386"/>
        <end position="406"/>
    </location>
</feature>
<dbReference type="VEuPathDB" id="FungiDB:CC77DRAFT_1007653"/>
<comment type="similarity">
    <text evidence="9">Belongs to the chloride channel (TC 2.A.49) family.</text>
</comment>
<keyword evidence="6 9" id="KW-0472">Membrane</keyword>
<keyword evidence="2 9" id="KW-0813">Transport</keyword>
<dbReference type="SUPFAM" id="SSF54631">
    <property type="entry name" value="CBS-domain pair"/>
    <property type="match status" value="1"/>
</dbReference>
<feature type="transmembrane region" description="Helical" evidence="9">
    <location>
        <begin position="491"/>
        <end position="512"/>
    </location>
</feature>
<evidence type="ECO:0000256" key="8">
    <source>
        <dbReference type="PROSITE-ProRule" id="PRU00703"/>
    </source>
</evidence>
<feature type="transmembrane region" description="Helical" evidence="9">
    <location>
        <begin position="532"/>
        <end position="555"/>
    </location>
</feature>
<name>A0A177DQX8_ALTAL</name>
<dbReference type="InterPro" id="IPR000644">
    <property type="entry name" value="CBS_dom"/>
</dbReference>
<reference evidence="12 13" key="1">
    <citation type="submission" date="2016-05" db="EMBL/GenBank/DDBJ databases">
        <title>Comparative analysis of secretome profiles of manganese(II)-oxidizing ascomycete fungi.</title>
        <authorList>
            <consortium name="DOE Joint Genome Institute"/>
            <person name="Zeiner C.A."/>
            <person name="Purvine S.O."/>
            <person name="Zink E.M."/>
            <person name="Wu S."/>
            <person name="Pasa-Tolic L."/>
            <person name="Chaput D.L."/>
            <person name="Haridas S."/>
            <person name="Grigoriev I.V."/>
            <person name="Santelli C.M."/>
            <person name="Hansel C.M."/>
        </authorList>
    </citation>
    <scope>NUCLEOTIDE SEQUENCE [LARGE SCALE GENOMIC DNA]</scope>
    <source>
        <strain evidence="12 13">SRC1lrK2f</strain>
    </source>
</reference>
<proteinExistence type="inferred from homology"/>
<dbReference type="CDD" id="cd03684">
    <property type="entry name" value="ClC_3_like"/>
    <property type="match status" value="1"/>
</dbReference>
<keyword evidence="7 9" id="KW-0868">Chloride</keyword>
<organism evidence="12 13">
    <name type="scientific">Alternaria alternata</name>
    <name type="common">Alternaria rot fungus</name>
    <name type="synonym">Torula alternata</name>
    <dbReference type="NCBI Taxonomy" id="5599"/>
    <lineage>
        <taxon>Eukaryota</taxon>
        <taxon>Fungi</taxon>
        <taxon>Dikarya</taxon>
        <taxon>Ascomycota</taxon>
        <taxon>Pezizomycotina</taxon>
        <taxon>Dothideomycetes</taxon>
        <taxon>Pleosporomycetidae</taxon>
        <taxon>Pleosporales</taxon>
        <taxon>Pleosporineae</taxon>
        <taxon>Pleosporaceae</taxon>
        <taxon>Alternaria</taxon>
        <taxon>Alternaria sect. Alternaria</taxon>
        <taxon>Alternaria alternata complex</taxon>
    </lineage>
</organism>
<dbReference type="GO" id="GO:0005794">
    <property type="term" value="C:Golgi apparatus"/>
    <property type="evidence" value="ECO:0007669"/>
    <property type="project" value="TreeGrafter"/>
</dbReference>
<gene>
    <name evidence="12" type="ORF">CC77DRAFT_1007653</name>
</gene>
<dbReference type="PANTHER" id="PTHR45711:SF3">
    <property type="entry name" value="CLC CHANNEL"/>
    <property type="match status" value="1"/>
</dbReference>
<dbReference type="PANTHER" id="PTHR45711">
    <property type="entry name" value="CHLORIDE CHANNEL PROTEIN"/>
    <property type="match status" value="1"/>
</dbReference>
<evidence type="ECO:0000256" key="5">
    <source>
        <dbReference type="ARBA" id="ARBA00023065"/>
    </source>
</evidence>
<comment type="subcellular location">
    <subcellularLocation>
        <location evidence="1 9">Membrane</location>
        <topology evidence="1 9">Multi-pass membrane protein</topology>
    </subcellularLocation>
</comment>
<feature type="transmembrane region" description="Helical" evidence="9">
    <location>
        <begin position="312"/>
        <end position="335"/>
    </location>
</feature>
<evidence type="ECO:0000259" key="11">
    <source>
        <dbReference type="PROSITE" id="PS51371"/>
    </source>
</evidence>
<evidence type="ECO:0000256" key="9">
    <source>
        <dbReference type="RuleBase" id="RU361221"/>
    </source>
</evidence>
<evidence type="ECO:0000256" key="2">
    <source>
        <dbReference type="ARBA" id="ARBA00022448"/>
    </source>
</evidence>
<feature type="transmembrane region" description="Helical" evidence="9">
    <location>
        <begin position="90"/>
        <end position="116"/>
    </location>
</feature>
<dbReference type="Proteomes" id="UP000077248">
    <property type="component" value="Unassembled WGS sequence"/>
</dbReference>
<keyword evidence="3 9" id="KW-0812">Transmembrane</keyword>
<dbReference type="GO" id="GO:0005769">
    <property type="term" value="C:early endosome"/>
    <property type="evidence" value="ECO:0007669"/>
    <property type="project" value="TreeGrafter"/>
</dbReference>
<evidence type="ECO:0000256" key="6">
    <source>
        <dbReference type="ARBA" id="ARBA00023136"/>
    </source>
</evidence>
<feature type="region of interest" description="Disordered" evidence="10">
    <location>
        <begin position="202"/>
        <end position="225"/>
    </location>
</feature>
<dbReference type="AlphaFoldDB" id="A0A177DQX8"/>
<dbReference type="SUPFAM" id="SSF81340">
    <property type="entry name" value="Clc chloride channel"/>
    <property type="match status" value="1"/>
</dbReference>
<evidence type="ECO:0000313" key="12">
    <source>
        <dbReference type="EMBL" id="OAG22195.1"/>
    </source>
</evidence>
<feature type="compositionally biased region" description="Polar residues" evidence="10">
    <location>
        <begin position="202"/>
        <end position="212"/>
    </location>
</feature>
<evidence type="ECO:0000256" key="10">
    <source>
        <dbReference type="SAM" id="MobiDB-lite"/>
    </source>
</evidence>
<dbReference type="InterPro" id="IPR001807">
    <property type="entry name" value="ClC"/>
</dbReference>
<feature type="domain" description="CBS" evidence="11">
    <location>
        <begin position="743"/>
        <end position="802"/>
    </location>
</feature>
<dbReference type="PROSITE" id="PS51371">
    <property type="entry name" value="CBS"/>
    <property type="match status" value="1"/>
</dbReference>
<dbReference type="InterPro" id="IPR014743">
    <property type="entry name" value="Cl-channel_core"/>
</dbReference>
<comment type="caution">
    <text evidence="9">Lacks conserved residue(s) required for the propagation of feature annotation.</text>
</comment>
<accession>A0A177DQX8</accession>
<dbReference type="GeneID" id="29109089"/>
<dbReference type="OMA" id="ILTAKWV"/>
<dbReference type="Gene3D" id="3.90.1280.20">
    <property type="match status" value="1"/>
</dbReference>
<evidence type="ECO:0000256" key="7">
    <source>
        <dbReference type="ARBA" id="ARBA00023214"/>
    </source>
</evidence>
<evidence type="ECO:0000256" key="3">
    <source>
        <dbReference type="ARBA" id="ARBA00022692"/>
    </source>
</evidence>
<feature type="transmembrane region" description="Helical" evidence="9">
    <location>
        <begin position="174"/>
        <end position="194"/>
    </location>
</feature>
<evidence type="ECO:0000256" key="4">
    <source>
        <dbReference type="ARBA" id="ARBA00022989"/>
    </source>
</evidence>
<dbReference type="RefSeq" id="XP_018387616.1">
    <property type="nucleotide sequence ID" value="XM_018523495.1"/>
</dbReference>